<evidence type="ECO:0000256" key="16">
    <source>
        <dbReference type="ARBA" id="ARBA00023201"/>
    </source>
</evidence>
<comment type="function">
    <text evidence="17">This is the non-catalytic component of the active enzyme, which catalyzes the hydrolysis of ATP coupled with the exchange of Na(+) and K(+) ions across the plasma membrane. The beta subunit regulates, through assembly of alpha/beta heterodimers, the number of sodium pumps transported to the plasma membrane.</text>
</comment>
<evidence type="ECO:0000256" key="1">
    <source>
        <dbReference type="ARBA" id="ARBA00004401"/>
    </source>
</evidence>
<evidence type="ECO:0000313" key="20">
    <source>
        <dbReference type="Proteomes" id="UP001233999"/>
    </source>
</evidence>
<evidence type="ECO:0000313" key="19">
    <source>
        <dbReference type="EMBL" id="KAJ9595666.1"/>
    </source>
</evidence>
<comment type="subcellular location">
    <subcellularLocation>
        <location evidence="1">Cell membrane</location>
        <topology evidence="1">Single-pass type II membrane protein</topology>
    </subcellularLocation>
</comment>
<keyword evidence="11" id="KW-0915">Sodium</keyword>
<evidence type="ECO:0000256" key="11">
    <source>
        <dbReference type="ARBA" id="ARBA00023053"/>
    </source>
</evidence>
<evidence type="ECO:0000256" key="9">
    <source>
        <dbReference type="ARBA" id="ARBA00022968"/>
    </source>
</evidence>
<dbReference type="AlphaFoldDB" id="A0AAD8ABM9"/>
<dbReference type="FunFam" id="2.60.40.1660:FF:000004">
    <property type="entry name" value="sodium/potassium-transporting ATPase subunit beta-2"/>
    <property type="match status" value="1"/>
</dbReference>
<keyword evidence="20" id="KW-1185">Reference proteome</keyword>
<dbReference type="PANTHER" id="PTHR11523">
    <property type="entry name" value="SODIUM/POTASSIUM-DEPENDENT ATPASE BETA SUBUNIT"/>
    <property type="match status" value="1"/>
</dbReference>
<dbReference type="InterPro" id="IPR038702">
    <property type="entry name" value="Na/K_ATPase_sub_beta_sf"/>
</dbReference>
<evidence type="ECO:0000256" key="15">
    <source>
        <dbReference type="ARBA" id="ARBA00023180"/>
    </source>
</evidence>
<feature type="transmembrane region" description="Helical" evidence="18">
    <location>
        <begin position="6"/>
        <end position="28"/>
    </location>
</feature>
<evidence type="ECO:0000256" key="3">
    <source>
        <dbReference type="ARBA" id="ARBA00022448"/>
    </source>
</evidence>
<name>A0AAD8ABM9_DIPPU</name>
<protein>
    <submittedName>
        <fullName evidence="19">Uncharacterized protein</fullName>
    </submittedName>
</protein>
<evidence type="ECO:0000256" key="5">
    <source>
        <dbReference type="ARBA" id="ARBA00022538"/>
    </source>
</evidence>
<evidence type="ECO:0000256" key="7">
    <source>
        <dbReference type="ARBA" id="ARBA00022692"/>
    </source>
</evidence>
<keyword evidence="4" id="KW-1003">Cell membrane</keyword>
<dbReference type="Gene3D" id="1.20.5.170">
    <property type="match status" value="1"/>
</dbReference>
<keyword evidence="10 18" id="KW-1133">Transmembrane helix</keyword>
<evidence type="ECO:0000256" key="18">
    <source>
        <dbReference type="SAM" id="Phobius"/>
    </source>
</evidence>
<proteinExistence type="inferred from homology"/>
<keyword evidence="14" id="KW-1015">Disulfide bond</keyword>
<dbReference type="EMBL" id="JASPKZ010002320">
    <property type="protein sequence ID" value="KAJ9595666.1"/>
    <property type="molecule type" value="Genomic_DNA"/>
</dbReference>
<evidence type="ECO:0000256" key="2">
    <source>
        <dbReference type="ARBA" id="ARBA00005876"/>
    </source>
</evidence>
<dbReference type="GO" id="GO:0006883">
    <property type="term" value="P:intracellular sodium ion homeostasis"/>
    <property type="evidence" value="ECO:0007669"/>
    <property type="project" value="TreeGrafter"/>
</dbReference>
<evidence type="ECO:0000256" key="6">
    <source>
        <dbReference type="ARBA" id="ARBA00022607"/>
    </source>
</evidence>
<keyword evidence="5" id="KW-0633">Potassium transport</keyword>
<keyword evidence="7 18" id="KW-0812">Transmembrane</keyword>
<organism evidence="19 20">
    <name type="scientific">Diploptera punctata</name>
    <name type="common">Pacific beetle cockroach</name>
    <dbReference type="NCBI Taxonomy" id="6984"/>
    <lineage>
        <taxon>Eukaryota</taxon>
        <taxon>Metazoa</taxon>
        <taxon>Ecdysozoa</taxon>
        <taxon>Arthropoda</taxon>
        <taxon>Hexapoda</taxon>
        <taxon>Insecta</taxon>
        <taxon>Pterygota</taxon>
        <taxon>Neoptera</taxon>
        <taxon>Polyneoptera</taxon>
        <taxon>Dictyoptera</taxon>
        <taxon>Blattodea</taxon>
        <taxon>Blaberoidea</taxon>
        <taxon>Blaberidae</taxon>
        <taxon>Diplopterinae</taxon>
        <taxon>Diploptera</taxon>
    </lineage>
</organism>
<dbReference type="GO" id="GO:0001671">
    <property type="term" value="F:ATPase activator activity"/>
    <property type="evidence" value="ECO:0007669"/>
    <property type="project" value="TreeGrafter"/>
</dbReference>
<keyword evidence="13 18" id="KW-0472">Membrane</keyword>
<gene>
    <name evidence="19" type="ORF">L9F63_013132</name>
</gene>
<feature type="non-terminal residue" evidence="19">
    <location>
        <position position="276"/>
    </location>
</feature>
<dbReference type="InterPro" id="IPR000402">
    <property type="entry name" value="Na/K_ATPase_sub_beta"/>
</dbReference>
<accession>A0AAD8ABM9</accession>
<dbReference type="GO" id="GO:0030007">
    <property type="term" value="P:intracellular potassium ion homeostasis"/>
    <property type="evidence" value="ECO:0007669"/>
    <property type="project" value="TreeGrafter"/>
</dbReference>
<comment type="caution">
    <text evidence="19">The sequence shown here is derived from an EMBL/GenBank/DDBJ whole genome shotgun (WGS) entry which is preliminary data.</text>
</comment>
<dbReference type="GO" id="GO:0005890">
    <property type="term" value="C:sodium:potassium-exchanging ATPase complex"/>
    <property type="evidence" value="ECO:0007669"/>
    <property type="project" value="InterPro"/>
</dbReference>
<dbReference type="GO" id="GO:0036376">
    <property type="term" value="P:sodium ion export across plasma membrane"/>
    <property type="evidence" value="ECO:0007669"/>
    <property type="project" value="TreeGrafter"/>
</dbReference>
<evidence type="ECO:0000256" key="13">
    <source>
        <dbReference type="ARBA" id="ARBA00023136"/>
    </source>
</evidence>
<dbReference type="Gene3D" id="2.60.40.1660">
    <property type="entry name" value="Na, k-atpase alpha subunit"/>
    <property type="match status" value="1"/>
</dbReference>
<evidence type="ECO:0000256" key="14">
    <source>
        <dbReference type="ARBA" id="ARBA00023157"/>
    </source>
</evidence>
<comment type="similarity">
    <text evidence="2">Belongs to the X(+)/potassium ATPases subunit beta family.</text>
</comment>
<keyword evidence="12" id="KW-0406">Ion transport</keyword>
<evidence type="ECO:0000256" key="17">
    <source>
        <dbReference type="ARBA" id="ARBA00025540"/>
    </source>
</evidence>
<sequence length="276" mass="31734">GVFIFYLIFFSALAILFAICMKGMLLTIDERRPTYLLDSSIIGSSPGLGFRPMTDISNPGALIWYQAANETNYMHWVRQLESFLEPYKETHKLPGGGKNQQLCDYDRTPDPGKVCAFDVKPLSPCTSEFGYGYNKSAPCVFIKLNKIYDWVADYYRTPKELPEDMPLDLKEHINDIYLSNKTEQMNQIWVSCKGEHPADRQHIGPIKYYPGRGFPGYYYPYQNIDGYLSPLIAVMLERPELNVHINIECRAWAKNIAYSNQDGHREGSVHFELMID</sequence>
<keyword evidence="16" id="KW-0739">Sodium transport</keyword>
<keyword evidence="8" id="KW-0630">Potassium</keyword>
<evidence type="ECO:0000256" key="4">
    <source>
        <dbReference type="ARBA" id="ARBA00022475"/>
    </source>
</evidence>
<dbReference type="PANTHER" id="PTHR11523:SF31">
    <property type="entry name" value="AT04468P-RELATED"/>
    <property type="match status" value="1"/>
</dbReference>
<evidence type="ECO:0000256" key="10">
    <source>
        <dbReference type="ARBA" id="ARBA00022989"/>
    </source>
</evidence>
<keyword evidence="9" id="KW-0735">Signal-anchor</keyword>
<dbReference type="GO" id="GO:1990573">
    <property type="term" value="P:potassium ion import across plasma membrane"/>
    <property type="evidence" value="ECO:0007669"/>
    <property type="project" value="TreeGrafter"/>
</dbReference>
<reference evidence="19" key="2">
    <citation type="submission" date="2023-05" db="EMBL/GenBank/DDBJ databases">
        <authorList>
            <person name="Fouks B."/>
        </authorList>
    </citation>
    <scope>NUCLEOTIDE SEQUENCE</scope>
    <source>
        <strain evidence="19">Stay&amp;Tobe</strain>
        <tissue evidence="19">Testes</tissue>
    </source>
</reference>
<dbReference type="Proteomes" id="UP001233999">
    <property type="component" value="Unassembled WGS sequence"/>
</dbReference>
<keyword evidence="6" id="KW-0740">Sodium/potassium transport</keyword>
<keyword evidence="15" id="KW-0325">Glycoprotein</keyword>
<evidence type="ECO:0000256" key="12">
    <source>
        <dbReference type="ARBA" id="ARBA00023065"/>
    </source>
</evidence>
<dbReference type="Pfam" id="PF00287">
    <property type="entry name" value="Na_K-ATPase"/>
    <property type="match status" value="1"/>
</dbReference>
<evidence type="ECO:0000256" key="8">
    <source>
        <dbReference type="ARBA" id="ARBA00022958"/>
    </source>
</evidence>
<keyword evidence="3" id="KW-0813">Transport</keyword>
<reference evidence="19" key="1">
    <citation type="journal article" date="2023" name="IScience">
        <title>Live-bearing cockroach genome reveals convergent evolutionary mechanisms linked to viviparity in insects and beyond.</title>
        <authorList>
            <person name="Fouks B."/>
            <person name="Harrison M.C."/>
            <person name="Mikhailova A.A."/>
            <person name="Marchal E."/>
            <person name="English S."/>
            <person name="Carruthers M."/>
            <person name="Jennings E.C."/>
            <person name="Chiamaka E.L."/>
            <person name="Frigard R.A."/>
            <person name="Pippel M."/>
            <person name="Attardo G.M."/>
            <person name="Benoit J.B."/>
            <person name="Bornberg-Bauer E."/>
            <person name="Tobe S.S."/>
        </authorList>
    </citation>
    <scope>NUCLEOTIDE SEQUENCE</scope>
    <source>
        <strain evidence="19">Stay&amp;Tobe</strain>
    </source>
</reference>